<evidence type="ECO:0000256" key="10">
    <source>
        <dbReference type="HAMAP-Rule" id="MF_02227"/>
    </source>
</evidence>
<dbReference type="GO" id="GO:0046872">
    <property type="term" value="F:metal ion binding"/>
    <property type="evidence" value="ECO:0007669"/>
    <property type="project" value="UniProtKB-UniRule"/>
</dbReference>
<dbReference type="PANTHER" id="PTHR11749">
    <property type="entry name" value="RIBULOSE-5-PHOSPHATE-3-EPIMERASE"/>
    <property type="match status" value="1"/>
</dbReference>
<dbReference type="Proteomes" id="UP000236151">
    <property type="component" value="Unassembled WGS sequence"/>
</dbReference>
<keyword evidence="8 10" id="KW-0479">Metal-binding</keyword>
<feature type="binding site" evidence="10 14">
    <location>
        <position position="65"/>
    </location>
    <ligand>
        <name>substrate</name>
    </ligand>
</feature>
<proteinExistence type="inferred from homology"/>
<dbReference type="Pfam" id="PF00834">
    <property type="entry name" value="Ribul_P_3_epim"/>
    <property type="match status" value="1"/>
</dbReference>
<comment type="similarity">
    <text evidence="6 10 11">Belongs to the ribulose-phosphate 3-epimerase family.</text>
</comment>
<comment type="caution">
    <text evidence="15">The sequence shown here is derived from an EMBL/GenBank/DDBJ whole genome shotgun (WGS) entry which is preliminary data.</text>
</comment>
<feature type="binding site" evidence="10 13">
    <location>
        <position position="34"/>
    </location>
    <ligand>
        <name>a divalent metal cation</name>
        <dbReference type="ChEBI" id="CHEBI:60240"/>
    </ligand>
</feature>
<feature type="binding site" evidence="10 14">
    <location>
        <position position="7"/>
    </location>
    <ligand>
        <name>substrate</name>
    </ligand>
</feature>
<keyword evidence="9 10" id="KW-0413">Isomerase</keyword>
<keyword evidence="13" id="KW-0862">Zinc</keyword>
<evidence type="ECO:0000256" key="5">
    <source>
        <dbReference type="ARBA" id="ARBA00001954"/>
    </source>
</evidence>
<feature type="binding site" evidence="10 13">
    <location>
        <position position="174"/>
    </location>
    <ligand>
        <name>a divalent metal cation</name>
        <dbReference type="ChEBI" id="CHEBI:60240"/>
    </ligand>
</feature>
<evidence type="ECO:0000256" key="3">
    <source>
        <dbReference type="ARBA" id="ARBA00001941"/>
    </source>
</evidence>
<organism evidence="15 16">
    <name type="scientific">Clostridium thermosuccinogenes</name>
    <dbReference type="NCBI Taxonomy" id="84032"/>
    <lineage>
        <taxon>Bacteria</taxon>
        <taxon>Bacillati</taxon>
        <taxon>Bacillota</taxon>
        <taxon>Clostridia</taxon>
        <taxon>Eubacteriales</taxon>
        <taxon>Clostridiaceae</taxon>
        <taxon>Clostridium</taxon>
    </lineage>
</organism>
<evidence type="ECO:0000256" key="2">
    <source>
        <dbReference type="ARBA" id="ARBA00001936"/>
    </source>
</evidence>
<dbReference type="InterPro" id="IPR000056">
    <property type="entry name" value="Ribul_P_3_epim-like"/>
</dbReference>
<keyword evidence="10 11" id="KW-0119">Carbohydrate metabolism</keyword>
<evidence type="ECO:0000256" key="4">
    <source>
        <dbReference type="ARBA" id="ARBA00001947"/>
    </source>
</evidence>
<dbReference type="Gene3D" id="3.20.20.70">
    <property type="entry name" value="Aldolase class I"/>
    <property type="match status" value="1"/>
</dbReference>
<evidence type="ECO:0000256" key="8">
    <source>
        <dbReference type="ARBA" id="ARBA00022723"/>
    </source>
</evidence>
<gene>
    <name evidence="10" type="primary">rpe</name>
    <name evidence="15" type="ORF">CDQ84_06245</name>
</gene>
<keyword evidence="16" id="KW-1185">Reference proteome</keyword>
<evidence type="ECO:0000256" key="13">
    <source>
        <dbReference type="PIRSR" id="PIRSR001461-2"/>
    </source>
</evidence>
<dbReference type="CDD" id="cd00429">
    <property type="entry name" value="RPE"/>
    <property type="match status" value="1"/>
</dbReference>
<dbReference type="NCBIfam" id="NF004076">
    <property type="entry name" value="PRK05581.1-4"/>
    <property type="match status" value="1"/>
</dbReference>
<feature type="binding site" evidence="10">
    <location>
        <begin position="174"/>
        <end position="176"/>
    </location>
    <ligand>
        <name>substrate</name>
    </ligand>
</feature>
<feature type="active site" description="Proton donor" evidence="10 12">
    <location>
        <position position="174"/>
    </location>
</feature>
<feature type="binding site" evidence="10 14">
    <location>
        <begin position="141"/>
        <end position="144"/>
    </location>
    <ligand>
        <name>substrate</name>
    </ligand>
</feature>
<dbReference type="InterPro" id="IPR013785">
    <property type="entry name" value="Aldolase_TIM"/>
</dbReference>
<evidence type="ECO:0000313" key="15">
    <source>
        <dbReference type="EMBL" id="PNU00422.1"/>
    </source>
</evidence>
<evidence type="ECO:0000256" key="12">
    <source>
        <dbReference type="PIRSR" id="PIRSR001461-1"/>
    </source>
</evidence>
<dbReference type="NCBIfam" id="TIGR01163">
    <property type="entry name" value="rpe"/>
    <property type="match status" value="1"/>
</dbReference>
<dbReference type="EMBL" id="NIOJ01000011">
    <property type="protein sequence ID" value="PNU00422.1"/>
    <property type="molecule type" value="Genomic_DNA"/>
</dbReference>
<dbReference type="InterPro" id="IPR011060">
    <property type="entry name" value="RibuloseP-bd_barrel"/>
</dbReference>
<keyword evidence="13" id="KW-0170">Cobalt</keyword>
<feature type="binding site" evidence="14">
    <location>
        <position position="176"/>
    </location>
    <ligand>
        <name>substrate</name>
    </ligand>
</feature>
<dbReference type="InterPro" id="IPR026019">
    <property type="entry name" value="Ribul_P_3_epim"/>
</dbReference>
<feature type="binding site" evidence="10 14">
    <location>
        <begin position="196"/>
        <end position="197"/>
    </location>
    <ligand>
        <name>substrate</name>
    </ligand>
</feature>
<comment type="pathway">
    <text evidence="10">Carbohydrate degradation.</text>
</comment>
<dbReference type="HAMAP" id="MF_02227">
    <property type="entry name" value="RPE"/>
    <property type="match status" value="1"/>
</dbReference>
<keyword evidence="13" id="KW-0464">Manganese</keyword>
<protein>
    <recommendedName>
        <fullName evidence="7 10">Ribulose-phosphate 3-epimerase</fullName>
        <ecNumber evidence="7 10">5.1.3.1</ecNumber>
    </recommendedName>
</protein>
<comment type="cofactor">
    <cofactor evidence="2">
        <name>Mn(2+)</name>
        <dbReference type="ChEBI" id="CHEBI:29035"/>
    </cofactor>
</comment>
<dbReference type="PROSITE" id="PS01085">
    <property type="entry name" value="RIBUL_P_3_EPIMER_1"/>
    <property type="match status" value="1"/>
</dbReference>
<comment type="cofactor">
    <cofactor evidence="5">
        <name>Fe(2+)</name>
        <dbReference type="ChEBI" id="CHEBI:29033"/>
    </cofactor>
</comment>
<sequence>MIKIAPSLLSSDFSKLGEEILKVEKSGADLIHIDVMDGHFVPNITIGPPVIKMLRKVTTLPFDVHLMIDNAEKYIDDFIDAGADIISVHVEANPHLNRVIQKIKQRNKKAAAVLNPATSLSSLDWILEDLDMVLLMTVNPGFGGQKYIESSTRKIRKLKEIITSRHLDIDIEVDGGISPDNVYEVTEAGANVIVAGSAVFDAPDVSEVISQLRQKAAR</sequence>
<comment type="cofactor">
    <cofactor evidence="3">
        <name>Co(2+)</name>
        <dbReference type="ChEBI" id="CHEBI:48828"/>
    </cofactor>
</comment>
<dbReference type="GO" id="GO:0005737">
    <property type="term" value="C:cytoplasm"/>
    <property type="evidence" value="ECO:0007669"/>
    <property type="project" value="UniProtKB-ARBA"/>
</dbReference>
<reference evidence="15 16" key="1">
    <citation type="submission" date="2017-06" db="EMBL/GenBank/DDBJ databases">
        <title>Investigating the central metabolism of Clostridium thermosuccinogenes.</title>
        <authorList>
            <person name="Koendjbiharie J.G."/>
            <person name="van Kranenburg R."/>
        </authorList>
    </citation>
    <scope>NUCLEOTIDE SEQUENCE [LARGE SCALE GENOMIC DNA]</scope>
    <source>
        <strain evidence="15 16">DSM 5806</strain>
    </source>
</reference>
<comment type="function">
    <text evidence="10">Catalyzes the reversible epimerization of D-ribulose 5-phosphate to D-xylulose 5-phosphate.</text>
</comment>
<comment type="cofactor">
    <cofactor evidence="4">
        <name>Zn(2+)</name>
        <dbReference type="ChEBI" id="CHEBI:29105"/>
    </cofactor>
</comment>
<feature type="binding site" evidence="10 13">
    <location>
        <position position="65"/>
    </location>
    <ligand>
        <name>a divalent metal cation</name>
        <dbReference type="ChEBI" id="CHEBI:60240"/>
    </ligand>
</feature>
<dbReference type="PIRSF" id="PIRSF001461">
    <property type="entry name" value="RPE"/>
    <property type="match status" value="1"/>
</dbReference>
<feature type="binding site" evidence="10 13">
    <location>
        <position position="32"/>
    </location>
    <ligand>
        <name>a divalent metal cation</name>
        <dbReference type="ChEBI" id="CHEBI:60240"/>
    </ligand>
</feature>
<evidence type="ECO:0000256" key="9">
    <source>
        <dbReference type="ARBA" id="ARBA00023235"/>
    </source>
</evidence>
<dbReference type="FunFam" id="3.20.20.70:FF:000004">
    <property type="entry name" value="Ribulose-phosphate 3-epimerase"/>
    <property type="match status" value="1"/>
</dbReference>
<accession>A0A2K2FNR3</accession>
<evidence type="ECO:0000256" key="7">
    <source>
        <dbReference type="ARBA" id="ARBA00013188"/>
    </source>
</evidence>
<dbReference type="GO" id="GO:0006098">
    <property type="term" value="P:pentose-phosphate shunt"/>
    <property type="evidence" value="ECO:0007669"/>
    <property type="project" value="UniProtKB-UniRule"/>
</dbReference>
<dbReference type="GO" id="GO:0004750">
    <property type="term" value="F:D-ribulose-phosphate 3-epimerase activity"/>
    <property type="evidence" value="ECO:0007669"/>
    <property type="project" value="UniProtKB-UniRule"/>
</dbReference>
<evidence type="ECO:0000256" key="14">
    <source>
        <dbReference type="PIRSR" id="PIRSR001461-3"/>
    </source>
</evidence>
<comment type="cofactor">
    <cofactor evidence="10 13">
        <name>a divalent metal cation</name>
        <dbReference type="ChEBI" id="CHEBI:60240"/>
    </cofactor>
    <text evidence="10 13">Binds 1 divalent metal cation per subunit.</text>
</comment>
<comment type="catalytic activity">
    <reaction evidence="1 10 11">
        <text>D-ribulose 5-phosphate = D-xylulose 5-phosphate</text>
        <dbReference type="Rhea" id="RHEA:13677"/>
        <dbReference type="ChEBI" id="CHEBI:57737"/>
        <dbReference type="ChEBI" id="CHEBI:58121"/>
        <dbReference type="EC" id="5.1.3.1"/>
    </reaction>
</comment>
<dbReference type="GO" id="GO:0019323">
    <property type="term" value="P:pentose catabolic process"/>
    <property type="evidence" value="ECO:0007669"/>
    <property type="project" value="UniProtKB-UniRule"/>
</dbReference>
<feature type="active site" description="Proton acceptor" evidence="10 12">
    <location>
        <position position="34"/>
    </location>
</feature>
<dbReference type="KEGG" id="cthd:CDO33_05015"/>
<dbReference type="EC" id="5.1.3.1" evidence="7 10"/>
<evidence type="ECO:0000256" key="11">
    <source>
        <dbReference type="PIRNR" id="PIRNR001461"/>
    </source>
</evidence>
<name>A0A2K2FNR3_9CLOT</name>
<dbReference type="SUPFAM" id="SSF51366">
    <property type="entry name" value="Ribulose-phoshate binding barrel"/>
    <property type="match status" value="1"/>
</dbReference>
<dbReference type="RefSeq" id="WP_103080871.1">
    <property type="nucleotide sequence ID" value="NZ_CP021850.1"/>
</dbReference>
<evidence type="ECO:0000256" key="6">
    <source>
        <dbReference type="ARBA" id="ARBA00009541"/>
    </source>
</evidence>
<dbReference type="OrthoDB" id="1645589at2"/>
<evidence type="ECO:0000256" key="1">
    <source>
        <dbReference type="ARBA" id="ARBA00001782"/>
    </source>
</evidence>
<dbReference type="AlphaFoldDB" id="A0A2K2FNR3"/>
<evidence type="ECO:0000313" key="16">
    <source>
        <dbReference type="Proteomes" id="UP000236151"/>
    </source>
</evidence>